<keyword evidence="8" id="KW-0805">Transcription regulation</keyword>
<evidence type="ECO:0000256" key="1">
    <source>
        <dbReference type="ARBA" id="ARBA00004123"/>
    </source>
</evidence>
<evidence type="ECO:0000256" key="12">
    <source>
        <dbReference type="RuleBase" id="RU361213"/>
    </source>
</evidence>
<keyword evidence="3" id="KW-0341">Growth regulation</keyword>
<dbReference type="Proteomes" id="UP000695000">
    <property type="component" value="Unplaced"/>
</dbReference>
<dbReference type="Gene3D" id="3.30.40.10">
    <property type="entry name" value="Zinc/RING finger domain, C3HC4 (zinc finger)"/>
    <property type="match status" value="1"/>
</dbReference>
<comment type="subcellular location">
    <subcellularLocation>
        <location evidence="1 12">Nucleus</location>
    </subcellularLocation>
</comment>
<evidence type="ECO:0000256" key="3">
    <source>
        <dbReference type="ARBA" id="ARBA00022604"/>
    </source>
</evidence>
<dbReference type="SUPFAM" id="SSF57903">
    <property type="entry name" value="FYVE/PHD zinc finger"/>
    <property type="match status" value="1"/>
</dbReference>
<dbReference type="Pfam" id="PF12998">
    <property type="entry name" value="ING"/>
    <property type="match status" value="1"/>
</dbReference>
<sequence length="393" mass="44435">MLYLEDYLEMIEHLPQELRDRFTEMRELDLSVHNNMDTLEKRVKSLFSECKRMNDSTPATNSEFKAIHQEYYKVLEDADEKVHLANTMYDLVDKYLRRLDTELLKFKCELEADNKGITELLEKRSFDLDTPIASASLSSQKENRYERYRPRAEKRRDSGNSINAYVEKRQAVGNNVPIVESRHTAANNNSNMVIAQNSINTNSSAPQYNLNHIGAGPAIAAAASQAIAATQQMQQGRRTASLKASYEAIHTRMNVNDFVGRELAGAAQTAIQAIQQDSNKKKQKKFSTAGSSSAIQQQIIATQQPVAVQPTAAPAVEVQTQEVTDGEWTYDPNEPRYCLCNQVSYGDMVACDNEDCPSEWFHYPCVDITAPPKGKWYCPQCTITMRRRGGRKN</sequence>
<evidence type="ECO:0000256" key="10">
    <source>
        <dbReference type="ARBA" id="ARBA00023242"/>
    </source>
</evidence>
<dbReference type="InterPro" id="IPR001965">
    <property type="entry name" value="Znf_PHD"/>
</dbReference>
<evidence type="ECO:0000256" key="11">
    <source>
        <dbReference type="PROSITE-ProRule" id="PRU00146"/>
    </source>
</evidence>
<evidence type="ECO:0000256" key="7">
    <source>
        <dbReference type="ARBA" id="ARBA00022853"/>
    </source>
</evidence>
<evidence type="ECO:0000256" key="5">
    <source>
        <dbReference type="ARBA" id="ARBA00022771"/>
    </source>
</evidence>
<evidence type="ECO:0000256" key="6">
    <source>
        <dbReference type="ARBA" id="ARBA00022833"/>
    </source>
</evidence>
<dbReference type="InterPro" id="IPR019787">
    <property type="entry name" value="Znf_PHD-finger"/>
</dbReference>
<protein>
    <recommendedName>
        <fullName evidence="12">Inhibitor of growth protein</fullName>
    </recommendedName>
</protein>
<gene>
    <name evidence="16 17" type="primary">LOC108568852</name>
</gene>
<dbReference type="Gene3D" id="6.10.140.1740">
    <property type="match status" value="1"/>
</dbReference>
<dbReference type="InterPro" id="IPR024610">
    <property type="entry name" value="ING_N_histone-binding"/>
</dbReference>
<keyword evidence="7 12" id="KW-0156">Chromatin regulator</keyword>
<name>A0ABM1NFT2_NICVS</name>
<dbReference type="CDD" id="cd15585">
    <property type="entry name" value="PHD_ING3"/>
    <property type="match status" value="1"/>
</dbReference>
<feature type="domain" description="PHD-type" evidence="14">
    <location>
        <begin position="335"/>
        <end position="384"/>
    </location>
</feature>
<dbReference type="InterPro" id="IPR042020">
    <property type="entry name" value="ING3_PHD"/>
</dbReference>
<dbReference type="PANTHER" id="PTHR10333:SF103">
    <property type="entry name" value="INHIBITOR OF GROWTH PROTEIN 3"/>
    <property type="match status" value="1"/>
</dbReference>
<dbReference type="PANTHER" id="PTHR10333">
    <property type="entry name" value="INHIBITOR OF GROWTH PROTEIN"/>
    <property type="match status" value="1"/>
</dbReference>
<keyword evidence="9" id="KW-0804">Transcription</keyword>
<dbReference type="PROSITE" id="PS01359">
    <property type="entry name" value="ZF_PHD_1"/>
    <property type="match status" value="1"/>
</dbReference>
<dbReference type="SMART" id="SM00249">
    <property type="entry name" value="PHD"/>
    <property type="match status" value="1"/>
</dbReference>
<evidence type="ECO:0000256" key="4">
    <source>
        <dbReference type="ARBA" id="ARBA00022723"/>
    </source>
</evidence>
<comment type="similarity">
    <text evidence="2 12">Belongs to the ING family.</text>
</comment>
<dbReference type="SMART" id="SM01408">
    <property type="entry name" value="ING"/>
    <property type="match status" value="1"/>
</dbReference>
<evidence type="ECO:0000313" key="17">
    <source>
        <dbReference type="RefSeq" id="XP_017785683.1"/>
    </source>
</evidence>
<dbReference type="PROSITE" id="PS50016">
    <property type="entry name" value="ZF_PHD_2"/>
    <property type="match status" value="1"/>
</dbReference>
<comment type="function">
    <text evidence="12">Component of an histone acetyltransferase complex.</text>
</comment>
<evidence type="ECO:0000313" key="16">
    <source>
        <dbReference type="RefSeq" id="XP_017785682.1"/>
    </source>
</evidence>
<keyword evidence="5 11" id="KW-0863">Zinc-finger</keyword>
<dbReference type="InterPro" id="IPR019786">
    <property type="entry name" value="Zinc_finger_PHD-type_CS"/>
</dbReference>
<reference evidence="16 17" key="1">
    <citation type="submission" date="2025-05" db="UniProtKB">
        <authorList>
            <consortium name="RefSeq"/>
        </authorList>
    </citation>
    <scope>IDENTIFICATION</scope>
    <source>
        <tissue evidence="16 17">Whole Larva</tissue>
    </source>
</reference>
<dbReference type="InterPro" id="IPR013083">
    <property type="entry name" value="Znf_RING/FYVE/PHD"/>
</dbReference>
<dbReference type="InterPro" id="IPR028651">
    <property type="entry name" value="ING_fam"/>
</dbReference>
<evidence type="ECO:0000256" key="2">
    <source>
        <dbReference type="ARBA" id="ARBA00010210"/>
    </source>
</evidence>
<organism evidence="15 16">
    <name type="scientific">Nicrophorus vespilloides</name>
    <name type="common">Boreal carrion beetle</name>
    <dbReference type="NCBI Taxonomy" id="110193"/>
    <lineage>
        <taxon>Eukaryota</taxon>
        <taxon>Metazoa</taxon>
        <taxon>Ecdysozoa</taxon>
        <taxon>Arthropoda</taxon>
        <taxon>Hexapoda</taxon>
        <taxon>Insecta</taxon>
        <taxon>Pterygota</taxon>
        <taxon>Neoptera</taxon>
        <taxon>Endopterygota</taxon>
        <taxon>Coleoptera</taxon>
        <taxon>Polyphaga</taxon>
        <taxon>Staphyliniformia</taxon>
        <taxon>Silphidae</taxon>
        <taxon>Nicrophorinae</taxon>
        <taxon>Nicrophorus</taxon>
    </lineage>
</organism>
<keyword evidence="6 12" id="KW-0862">Zinc</keyword>
<evidence type="ECO:0000313" key="15">
    <source>
        <dbReference type="Proteomes" id="UP000695000"/>
    </source>
</evidence>
<dbReference type="InterPro" id="IPR011011">
    <property type="entry name" value="Znf_FYVE_PHD"/>
</dbReference>
<keyword evidence="15" id="KW-1185">Reference proteome</keyword>
<keyword evidence="4 12" id="KW-0479">Metal-binding</keyword>
<comment type="domain">
    <text evidence="12">The PHD-type zinc finger mediates the binding to H3K4me3.</text>
</comment>
<feature type="compositionally biased region" description="Basic and acidic residues" evidence="13">
    <location>
        <begin position="141"/>
        <end position="158"/>
    </location>
</feature>
<comment type="subunit">
    <text evidence="12">Component of an histone acetyltransferase complex. Interacts with H3K4me3 and to a lesser extent with H3K4me2.</text>
</comment>
<dbReference type="CDD" id="cd16858">
    <property type="entry name" value="ING_ING3_Yng2p"/>
    <property type="match status" value="1"/>
</dbReference>
<evidence type="ECO:0000256" key="8">
    <source>
        <dbReference type="ARBA" id="ARBA00023015"/>
    </source>
</evidence>
<proteinExistence type="inferred from homology"/>
<dbReference type="RefSeq" id="XP_017785683.1">
    <property type="nucleotide sequence ID" value="XM_017930194.1"/>
</dbReference>
<dbReference type="GeneID" id="108568852"/>
<dbReference type="RefSeq" id="XP_017785682.1">
    <property type="nucleotide sequence ID" value="XM_017930193.1"/>
</dbReference>
<accession>A0ABM1NFT2</accession>
<keyword evidence="10 12" id="KW-0539">Nucleus</keyword>
<evidence type="ECO:0000256" key="13">
    <source>
        <dbReference type="SAM" id="MobiDB-lite"/>
    </source>
</evidence>
<feature type="region of interest" description="Disordered" evidence="13">
    <location>
        <begin position="139"/>
        <end position="162"/>
    </location>
</feature>
<evidence type="ECO:0000259" key="14">
    <source>
        <dbReference type="PROSITE" id="PS50016"/>
    </source>
</evidence>
<evidence type="ECO:0000256" key="9">
    <source>
        <dbReference type="ARBA" id="ARBA00023163"/>
    </source>
</evidence>